<name>D6E697_9ACTN</name>
<dbReference type="Proteomes" id="UP000008805">
    <property type="component" value="Chromosome"/>
</dbReference>
<evidence type="ECO:0000313" key="2">
    <source>
        <dbReference type="Proteomes" id="UP000008805"/>
    </source>
</evidence>
<protein>
    <submittedName>
        <fullName evidence="1">Uncharacterized protein</fullName>
    </submittedName>
</protein>
<evidence type="ECO:0000313" key="1">
    <source>
        <dbReference type="EMBL" id="CBL03244.1"/>
    </source>
</evidence>
<accession>D6E697</accession>
<organism evidence="1 2">
    <name type="scientific">Gordonibacter pamelaeae 7-10-1-b</name>
    <dbReference type="NCBI Taxonomy" id="657308"/>
    <lineage>
        <taxon>Bacteria</taxon>
        <taxon>Bacillati</taxon>
        <taxon>Actinomycetota</taxon>
        <taxon>Coriobacteriia</taxon>
        <taxon>Eggerthellales</taxon>
        <taxon>Eggerthellaceae</taxon>
        <taxon>Gordonibacter</taxon>
    </lineage>
</organism>
<proteinExistence type="predicted"/>
<reference evidence="1 2" key="2">
    <citation type="submission" date="2010-03" db="EMBL/GenBank/DDBJ databases">
        <authorList>
            <person name="Pajon A."/>
        </authorList>
    </citation>
    <scope>NUCLEOTIDE SEQUENCE [LARGE SCALE GENOMIC DNA]</scope>
    <source>
        <strain evidence="2">7-10-1-b</strain>
    </source>
</reference>
<reference evidence="1 2" key="1">
    <citation type="submission" date="2010-03" db="EMBL/GenBank/DDBJ databases">
        <title>The genome sequence of Gordonibacter pamelaeae 7-10-1-bT.</title>
        <authorList>
            <consortium name="metaHIT consortium -- http://www.metahit.eu/"/>
            <person name="Pajon A."/>
            <person name="Turner K."/>
            <person name="Parkhill J."/>
            <person name="Timmis K."/>
            <person name="Oxley A."/>
            <person name="Wurdemann D."/>
        </authorList>
    </citation>
    <scope>NUCLEOTIDE SEQUENCE [LARGE SCALE GENOMIC DNA]</scope>
    <source>
        <strain evidence="2">7-10-1-b</strain>
    </source>
</reference>
<sequence length="88" mass="9897">MPTIANVGGVQELIPTEEFGMVLHQTTGEEITRLVPKLKADPNLSNRGKNLRHPRLNRVFLGENRPCRIERLHTSELLDKVASGFLEP</sequence>
<dbReference type="KEGG" id="gpa:GPA_00280"/>
<dbReference type="AlphaFoldDB" id="D6E697"/>
<dbReference type="HOGENOM" id="CLU_2464691_0_0_11"/>
<keyword evidence="2" id="KW-1185">Reference proteome</keyword>
<dbReference type="EMBL" id="FP929047">
    <property type="protein sequence ID" value="CBL03244.1"/>
    <property type="molecule type" value="Genomic_DNA"/>
</dbReference>
<gene>
    <name evidence="1" type="ORF">GPA_00280</name>
</gene>